<dbReference type="Gene3D" id="2.60.40.10">
    <property type="entry name" value="Immunoglobulins"/>
    <property type="match status" value="2"/>
</dbReference>
<dbReference type="Gene3D" id="2.70.98.10">
    <property type="match status" value="1"/>
</dbReference>
<keyword evidence="5 8" id="KW-0378">Hydrolase</keyword>
<comment type="similarity">
    <text evidence="2 8">Belongs to the glycosyl hydrolase 2 family.</text>
</comment>
<dbReference type="GO" id="GO:0030246">
    <property type="term" value="F:carbohydrate binding"/>
    <property type="evidence" value="ECO:0007669"/>
    <property type="project" value="InterPro"/>
</dbReference>
<dbReference type="FunFam" id="3.20.20.80:FF:000018">
    <property type="entry name" value="Beta-galactosidase"/>
    <property type="match status" value="1"/>
</dbReference>
<dbReference type="Pfam" id="PF16353">
    <property type="entry name" value="LacZ_4"/>
    <property type="match status" value="1"/>
</dbReference>
<dbReference type="PROSITE" id="PS00719">
    <property type="entry name" value="GLYCOSYL_HYDROL_F2_1"/>
    <property type="match status" value="1"/>
</dbReference>
<dbReference type="SUPFAM" id="SSF49785">
    <property type="entry name" value="Galactose-binding domain-like"/>
    <property type="match status" value="1"/>
</dbReference>
<dbReference type="OrthoDB" id="9762066at2"/>
<gene>
    <name evidence="10" type="ORF">SAMN05216180_1537</name>
</gene>
<dbReference type="GO" id="GO:0004565">
    <property type="term" value="F:beta-galactosidase activity"/>
    <property type="evidence" value="ECO:0007669"/>
    <property type="project" value="UniProtKB-EC"/>
</dbReference>
<feature type="domain" description="Beta galactosidase small chain/" evidence="9">
    <location>
        <begin position="744"/>
        <end position="1012"/>
    </location>
</feature>
<dbReference type="InterPro" id="IPR023232">
    <property type="entry name" value="Glyco_hydro_2_AS"/>
</dbReference>
<evidence type="ECO:0000313" key="10">
    <source>
        <dbReference type="EMBL" id="SEM74074.1"/>
    </source>
</evidence>
<dbReference type="InterPro" id="IPR004199">
    <property type="entry name" value="B-gal_small/dom_5"/>
</dbReference>
<dbReference type="SUPFAM" id="SSF51445">
    <property type="entry name" value="(Trans)glycosidases"/>
    <property type="match status" value="1"/>
</dbReference>
<dbReference type="InterPro" id="IPR032312">
    <property type="entry name" value="LacZ_4"/>
</dbReference>
<organism evidence="10 11">
    <name type="scientific">Hydrogenoanaerobacterium saccharovorans</name>
    <dbReference type="NCBI Taxonomy" id="474960"/>
    <lineage>
        <taxon>Bacteria</taxon>
        <taxon>Bacillati</taxon>
        <taxon>Bacillota</taxon>
        <taxon>Clostridia</taxon>
        <taxon>Eubacteriales</taxon>
        <taxon>Oscillospiraceae</taxon>
        <taxon>Hydrogenoanaerobacterium</taxon>
    </lineage>
</organism>
<dbReference type="Pfam" id="PF02837">
    <property type="entry name" value="Glyco_hydro_2_N"/>
    <property type="match status" value="1"/>
</dbReference>
<keyword evidence="6 8" id="KW-0326">Glycosidase</keyword>
<accession>A0A1H8AVT2</accession>
<dbReference type="STRING" id="474960.SAMN05216180_1537"/>
<dbReference type="AlphaFoldDB" id="A0A1H8AVT2"/>
<evidence type="ECO:0000256" key="2">
    <source>
        <dbReference type="ARBA" id="ARBA00007401"/>
    </source>
</evidence>
<dbReference type="Gene3D" id="3.20.20.80">
    <property type="entry name" value="Glycosidases"/>
    <property type="match status" value="1"/>
</dbReference>
<dbReference type="InterPro" id="IPR006102">
    <property type="entry name" value="Ig-like_GH2"/>
</dbReference>
<dbReference type="PRINTS" id="PR00132">
    <property type="entry name" value="GLHYDRLASE2"/>
</dbReference>
<reference evidence="10 11" key="1">
    <citation type="submission" date="2016-10" db="EMBL/GenBank/DDBJ databases">
        <authorList>
            <person name="de Groot N.N."/>
        </authorList>
    </citation>
    <scope>NUCLEOTIDE SEQUENCE [LARGE SCALE GENOMIC DNA]</scope>
    <source>
        <strain evidence="10 11">CGMCC 1.5070</strain>
    </source>
</reference>
<dbReference type="RefSeq" id="WP_092753249.1">
    <property type="nucleotide sequence ID" value="NZ_FOCG01000001.1"/>
</dbReference>
<dbReference type="GO" id="GO:0009341">
    <property type="term" value="C:beta-galactosidase complex"/>
    <property type="evidence" value="ECO:0007669"/>
    <property type="project" value="InterPro"/>
</dbReference>
<dbReference type="InterPro" id="IPR011013">
    <property type="entry name" value="Gal_mutarotase_sf_dom"/>
</dbReference>
<name>A0A1H8AVT2_9FIRM</name>
<dbReference type="Pfam" id="PF02836">
    <property type="entry name" value="Glyco_hydro_2_C"/>
    <property type="match status" value="1"/>
</dbReference>
<evidence type="ECO:0000313" key="11">
    <source>
        <dbReference type="Proteomes" id="UP000199158"/>
    </source>
</evidence>
<evidence type="ECO:0000256" key="3">
    <source>
        <dbReference type="ARBA" id="ARBA00012756"/>
    </source>
</evidence>
<dbReference type="InterPro" id="IPR036156">
    <property type="entry name" value="Beta-gal/glucu_dom_sf"/>
</dbReference>
<dbReference type="InterPro" id="IPR008979">
    <property type="entry name" value="Galactose-bd-like_sf"/>
</dbReference>
<sequence length="1034" mass="118862">MKLTFDYRQEDWNNIEVLQRNRMQTRPMYCGYQDKEAALTFERINSGNYQLLNGMWKFFYSSTPLEIPDDFMNAEFDDSKWGEMPVPAHWQLNGYDSPHYTDAISLFPITDEPSIQIDNPTGAYRHNFVFHKTKEEECILRFDGVESAYHVWINGKFAGYSQGPRLTAEFDITELVKNGENLLAVKVYKFCEGSYLENQDMWTFAGIIRDVSVIKRNKIHLSDYKIDSLLTNNYNDGAFSAEMEVENNSEKQCGLVLEAELFDGERLVLSKNEKLTLQPQNKHLVKIEDCLPNVNPWSAETPYLYTLLITLKDENGTVIEVYPQKVGFRSVELKDGLLLVNSKAIKLKGVNRHDWNQYAGRCITTEDMKQDLLLMKRNNINAVRTAHYPSHPDFLNLCDELGLYVMEEADLECNQMAYIKGKMNKISEDPIWEATYVERVERMIRRDKNHASILFWSLGNESGFGHNFVASGRFAKAYDPTRLIHYEEDRDAVIADMYSSMYTRHHMLEQWGRDTSKKKPHVVCEYAHAMGNGPGGLKEYWDIFYKYPRLQGGFVWEWIDHGIKQKDENGTEYFTYGGDYQDYPNSGAFCCDGLIQADRTPTPALKQLKKALEPLAFGKLNQSTGDISITNRYDFVSLDYLKCICKVQSLDTTLLEKEIDLSGIEPHSTEELKLFHPDELKIPEGYSEWWLNLSFTYKQKPEWLDDANLEVAFHQELLETPKIIPMPQPTSKTISVQEKNGKLYITGQDFEAVFDRIHANLCGYTYRGEKLIEKGYDLNLWRAPVDNDKNVRLMWDEKMVGSLKNIVNSVTVEFDDCQAVIRCSQVFAPIVMEWKILYNSVYTINAAGVITIKVEGVPVGTLPECFPRIGLRFALNKGCETVKWYGRGPLETYCDCKEGNAIGLYQSTVDEFYFPYVVPQETGNREDTRWVVLSKNNGTALCAAAKDKFGFSALYYTAEDLTKATHTNQLKKQEQVILSLDYAQNGLGSASWGAETLEKDQLKPLPFCFVWKVFGLDSSEAPNKPEFERVTIEE</sequence>
<dbReference type="Proteomes" id="UP000199158">
    <property type="component" value="Unassembled WGS sequence"/>
</dbReference>
<dbReference type="InterPro" id="IPR014718">
    <property type="entry name" value="GH-type_carb-bd"/>
</dbReference>
<dbReference type="SMART" id="SM01038">
    <property type="entry name" value="Bgal_small_N"/>
    <property type="match status" value="1"/>
</dbReference>
<dbReference type="InterPro" id="IPR006101">
    <property type="entry name" value="Glyco_hydro_2"/>
</dbReference>
<dbReference type="EC" id="3.2.1.23" evidence="3 8"/>
<protein>
    <recommendedName>
        <fullName evidence="4 8">Beta-galactosidase</fullName>
        <ecNumber evidence="3 8">3.2.1.23</ecNumber>
    </recommendedName>
    <alternativeName>
        <fullName evidence="7 8">Lactase</fullName>
    </alternativeName>
</protein>
<dbReference type="InterPro" id="IPR006103">
    <property type="entry name" value="Glyco_hydro_2_cat"/>
</dbReference>
<comment type="catalytic activity">
    <reaction evidence="1 8">
        <text>Hydrolysis of terminal non-reducing beta-D-galactose residues in beta-D-galactosides.</text>
        <dbReference type="EC" id="3.2.1.23"/>
    </reaction>
</comment>
<dbReference type="InterPro" id="IPR013783">
    <property type="entry name" value="Ig-like_fold"/>
</dbReference>
<keyword evidence="11" id="KW-1185">Reference proteome</keyword>
<dbReference type="SUPFAM" id="SSF74650">
    <property type="entry name" value="Galactose mutarotase-like"/>
    <property type="match status" value="1"/>
</dbReference>
<evidence type="ECO:0000256" key="5">
    <source>
        <dbReference type="ARBA" id="ARBA00022801"/>
    </source>
</evidence>
<dbReference type="InterPro" id="IPR023230">
    <property type="entry name" value="Glyco_hydro_2_CS"/>
</dbReference>
<dbReference type="PROSITE" id="PS00608">
    <property type="entry name" value="GLYCOSYL_HYDROL_F2_2"/>
    <property type="match status" value="1"/>
</dbReference>
<evidence type="ECO:0000256" key="1">
    <source>
        <dbReference type="ARBA" id="ARBA00001412"/>
    </source>
</evidence>
<dbReference type="PANTHER" id="PTHR46323">
    <property type="entry name" value="BETA-GALACTOSIDASE"/>
    <property type="match status" value="1"/>
</dbReference>
<dbReference type="PANTHER" id="PTHR46323:SF2">
    <property type="entry name" value="BETA-GALACTOSIDASE"/>
    <property type="match status" value="1"/>
</dbReference>
<dbReference type="InterPro" id="IPR006104">
    <property type="entry name" value="Glyco_hydro_2_N"/>
</dbReference>
<dbReference type="SUPFAM" id="SSF49303">
    <property type="entry name" value="beta-Galactosidase/glucuronidase domain"/>
    <property type="match status" value="2"/>
</dbReference>
<dbReference type="InterPro" id="IPR017853">
    <property type="entry name" value="GH"/>
</dbReference>
<evidence type="ECO:0000256" key="7">
    <source>
        <dbReference type="ARBA" id="ARBA00032230"/>
    </source>
</evidence>
<evidence type="ECO:0000256" key="8">
    <source>
        <dbReference type="RuleBase" id="RU361154"/>
    </source>
</evidence>
<dbReference type="InterPro" id="IPR050347">
    <property type="entry name" value="Bact_Beta-galactosidase"/>
</dbReference>
<dbReference type="EMBL" id="FOCG01000001">
    <property type="protein sequence ID" value="SEM74074.1"/>
    <property type="molecule type" value="Genomic_DNA"/>
</dbReference>
<dbReference type="Gene3D" id="2.60.120.260">
    <property type="entry name" value="Galactose-binding domain-like"/>
    <property type="match status" value="1"/>
</dbReference>
<dbReference type="Pfam" id="PF02929">
    <property type="entry name" value="Bgal_small_N"/>
    <property type="match status" value="1"/>
</dbReference>
<evidence type="ECO:0000259" key="9">
    <source>
        <dbReference type="SMART" id="SM01038"/>
    </source>
</evidence>
<proteinExistence type="inferred from homology"/>
<dbReference type="GO" id="GO:0005990">
    <property type="term" value="P:lactose catabolic process"/>
    <property type="evidence" value="ECO:0007669"/>
    <property type="project" value="TreeGrafter"/>
</dbReference>
<evidence type="ECO:0000256" key="6">
    <source>
        <dbReference type="ARBA" id="ARBA00023295"/>
    </source>
</evidence>
<dbReference type="Pfam" id="PF00703">
    <property type="entry name" value="Glyco_hydro_2"/>
    <property type="match status" value="1"/>
</dbReference>
<evidence type="ECO:0000256" key="4">
    <source>
        <dbReference type="ARBA" id="ARBA00013303"/>
    </source>
</evidence>